<evidence type="ECO:0000259" key="16">
    <source>
        <dbReference type="PROSITE" id="PS50011"/>
    </source>
</evidence>
<evidence type="ECO:0000256" key="3">
    <source>
        <dbReference type="ARBA" id="ARBA00022527"/>
    </source>
</evidence>
<dbReference type="Gene3D" id="1.10.510.10">
    <property type="entry name" value="Transferase(Phosphotransferase) domain 1"/>
    <property type="match status" value="1"/>
</dbReference>
<reference evidence="17 18" key="1">
    <citation type="submission" date="2011-07" db="EMBL/GenBank/DDBJ databases">
        <authorList>
            <person name="Coyne R."/>
            <person name="Brami D."/>
            <person name="Johnson J."/>
            <person name="Hostetler J."/>
            <person name="Hannick L."/>
            <person name="Clark T."/>
            <person name="Cassidy-Hanley D."/>
            <person name="Inman J."/>
        </authorList>
    </citation>
    <scope>NUCLEOTIDE SEQUENCE [LARGE SCALE GENOMIC DNA]</scope>
    <source>
        <strain evidence="17 18">G5</strain>
    </source>
</reference>
<evidence type="ECO:0000256" key="4">
    <source>
        <dbReference type="ARBA" id="ARBA00022679"/>
    </source>
</evidence>
<feature type="binding site" evidence="14">
    <location>
        <position position="47"/>
    </location>
    <ligand>
        <name>ATP</name>
        <dbReference type="ChEBI" id="CHEBI:30616"/>
    </ligand>
</feature>
<evidence type="ECO:0000256" key="8">
    <source>
        <dbReference type="ARBA" id="ARBA00038543"/>
    </source>
</evidence>
<evidence type="ECO:0000256" key="14">
    <source>
        <dbReference type="PROSITE-ProRule" id="PRU10141"/>
    </source>
</evidence>
<evidence type="ECO:0000256" key="2">
    <source>
        <dbReference type="ARBA" id="ARBA00012425"/>
    </source>
</evidence>
<evidence type="ECO:0000256" key="7">
    <source>
        <dbReference type="ARBA" id="ARBA00022840"/>
    </source>
</evidence>
<dbReference type="GO" id="GO:0010468">
    <property type="term" value="P:regulation of gene expression"/>
    <property type="evidence" value="ECO:0007669"/>
    <property type="project" value="TreeGrafter"/>
</dbReference>
<sequence>MNMDTYNNNNPQAEIERYQRTEKIGEGTYGVVFKAIDKQTNQTIALKKIRLEHEDEGVPSTAIREISLLKEINHPNVIRLKDLVYGENKLYLIFDFLDHDLKKYLELTSGPLSPQIVKDYMFQLVLGIAVCHANRIIHRDLKPQNILIDKKGQVQLADFGLARAFGLPMKTYTHEVVTLWYRPPEILLGARQYSTPVDIWSLGCIFSEMAMKQPLFVGDCEIDQIFKIFRIMGTPKENTWPGVSQLPDFKSTFPQWQGISLEKQCPNLDSKGIDLLKKMLQLDPTKRITAEEALEHPFFDELDKSKYQLLD</sequence>
<keyword evidence="5 14" id="KW-0547">Nucleotide-binding</keyword>
<protein>
    <recommendedName>
        <fullName evidence="9">Cyclin-dependent kinase 2 homolog</fullName>
        <ecNumber evidence="2">2.7.11.22</ecNumber>
    </recommendedName>
    <alternativeName>
        <fullName evidence="10">Cell division control protein 2 homolog</fullName>
    </alternativeName>
    <alternativeName>
        <fullName evidence="11">cdc2-related kinase 2</fullName>
    </alternativeName>
</protein>
<dbReference type="GO" id="GO:0106310">
    <property type="term" value="F:protein serine kinase activity"/>
    <property type="evidence" value="ECO:0007669"/>
    <property type="project" value="RHEA"/>
</dbReference>
<dbReference type="OrthoDB" id="1732493at2759"/>
<dbReference type="GeneID" id="14907708"/>
<evidence type="ECO:0000256" key="1">
    <source>
        <dbReference type="ARBA" id="ARBA00006485"/>
    </source>
</evidence>
<dbReference type="InterPro" id="IPR008271">
    <property type="entry name" value="Ser/Thr_kinase_AS"/>
</dbReference>
<keyword evidence="3 15" id="KW-0723">Serine/threonine-protein kinase</keyword>
<dbReference type="InterPro" id="IPR050108">
    <property type="entry name" value="CDK"/>
</dbReference>
<dbReference type="Pfam" id="PF00069">
    <property type="entry name" value="Pkinase"/>
    <property type="match status" value="1"/>
</dbReference>
<comment type="catalytic activity">
    <reaction evidence="12">
        <text>L-threonyl-[protein] + ATP = O-phospho-L-threonyl-[protein] + ADP + H(+)</text>
        <dbReference type="Rhea" id="RHEA:46608"/>
        <dbReference type="Rhea" id="RHEA-COMP:11060"/>
        <dbReference type="Rhea" id="RHEA-COMP:11605"/>
        <dbReference type="ChEBI" id="CHEBI:15378"/>
        <dbReference type="ChEBI" id="CHEBI:30013"/>
        <dbReference type="ChEBI" id="CHEBI:30616"/>
        <dbReference type="ChEBI" id="CHEBI:61977"/>
        <dbReference type="ChEBI" id="CHEBI:456216"/>
        <dbReference type="EC" id="2.7.11.22"/>
    </reaction>
</comment>
<organism evidence="17 18">
    <name type="scientific">Ichthyophthirius multifiliis</name>
    <name type="common">White spot disease agent</name>
    <name type="synonym">Ich</name>
    <dbReference type="NCBI Taxonomy" id="5932"/>
    <lineage>
        <taxon>Eukaryota</taxon>
        <taxon>Sar</taxon>
        <taxon>Alveolata</taxon>
        <taxon>Ciliophora</taxon>
        <taxon>Intramacronucleata</taxon>
        <taxon>Oligohymenophorea</taxon>
        <taxon>Hymenostomatida</taxon>
        <taxon>Ophryoglenina</taxon>
        <taxon>Ichthyophthirius</taxon>
    </lineage>
</organism>
<comment type="similarity">
    <text evidence="1">Belongs to the protein kinase superfamily. CMGC Ser/Thr protein kinase family. CDC2/CDKX subfamily.</text>
</comment>
<dbReference type="PANTHER" id="PTHR24056:SF254">
    <property type="entry name" value="CYCLIN-DEPENDENT KINASE 2"/>
    <property type="match status" value="1"/>
</dbReference>
<dbReference type="PROSITE" id="PS00108">
    <property type="entry name" value="PROTEIN_KINASE_ST"/>
    <property type="match status" value="1"/>
</dbReference>
<dbReference type="PROSITE" id="PS00107">
    <property type="entry name" value="PROTEIN_KINASE_ATP"/>
    <property type="match status" value="1"/>
</dbReference>
<feature type="domain" description="Protein kinase" evidence="16">
    <location>
        <begin position="18"/>
        <end position="299"/>
    </location>
</feature>
<dbReference type="Gene3D" id="3.30.200.20">
    <property type="entry name" value="Phosphorylase Kinase, domain 1"/>
    <property type="match status" value="1"/>
</dbReference>
<evidence type="ECO:0000313" key="18">
    <source>
        <dbReference type="Proteomes" id="UP000008983"/>
    </source>
</evidence>
<dbReference type="EC" id="2.7.11.22" evidence="2"/>
<dbReference type="GO" id="GO:0000307">
    <property type="term" value="C:cyclin-dependent protein kinase holoenzyme complex"/>
    <property type="evidence" value="ECO:0007669"/>
    <property type="project" value="TreeGrafter"/>
</dbReference>
<keyword evidence="6 17" id="KW-0418">Kinase</keyword>
<dbReference type="GO" id="GO:0005737">
    <property type="term" value="C:cytoplasm"/>
    <property type="evidence" value="ECO:0007669"/>
    <property type="project" value="TreeGrafter"/>
</dbReference>
<dbReference type="GO" id="GO:0007165">
    <property type="term" value="P:signal transduction"/>
    <property type="evidence" value="ECO:0007669"/>
    <property type="project" value="TreeGrafter"/>
</dbReference>
<dbReference type="GO" id="GO:0000082">
    <property type="term" value="P:G1/S transition of mitotic cell cycle"/>
    <property type="evidence" value="ECO:0007669"/>
    <property type="project" value="TreeGrafter"/>
</dbReference>
<dbReference type="EMBL" id="GL983847">
    <property type="protein sequence ID" value="EGR31567.1"/>
    <property type="molecule type" value="Genomic_DNA"/>
</dbReference>
<dbReference type="AlphaFoldDB" id="G0QT94"/>
<dbReference type="InterPro" id="IPR011009">
    <property type="entry name" value="Kinase-like_dom_sf"/>
</dbReference>
<keyword evidence="4 17" id="KW-0808">Transferase</keyword>
<comment type="subunit">
    <text evidence="8">May form a complex composed of at least the catalytic subunit CRK2 and a cyclin.</text>
</comment>
<dbReference type="InterPro" id="IPR000719">
    <property type="entry name" value="Prot_kinase_dom"/>
</dbReference>
<dbReference type="GO" id="GO:0005634">
    <property type="term" value="C:nucleus"/>
    <property type="evidence" value="ECO:0007669"/>
    <property type="project" value="TreeGrafter"/>
</dbReference>
<evidence type="ECO:0000313" key="17">
    <source>
        <dbReference type="EMBL" id="EGR31567.1"/>
    </source>
</evidence>
<dbReference type="eggNOG" id="KOG0594">
    <property type="taxonomic scope" value="Eukaryota"/>
</dbReference>
<dbReference type="PROSITE" id="PS50011">
    <property type="entry name" value="PROTEIN_KINASE_DOM"/>
    <property type="match status" value="1"/>
</dbReference>
<evidence type="ECO:0000256" key="11">
    <source>
        <dbReference type="ARBA" id="ARBA00042858"/>
    </source>
</evidence>
<evidence type="ECO:0000256" key="10">
    <source>
        <dbReference type="ARBA" id="ARBA00041902"/>
    </source>
</evidence>
<evidence type="ECO:0000256" key="13">
    <source>
        <dbReference type="ARBA" id="ARBA00048367"/>
    </source>
</evidence>
<dbReference type="Proteomes" id="UP000008983">
    <property type="component" value="Unassembled WGS sequence"/>
</dbReference>
<evidence type="ECO:0000256" key="5">
    <source>
        <dbReference type="ARBA" id="ARBA00022741"/>
    </source>
</evidence>
<dbReference type="SUPFAM" id="SSF56112">
    <property type="entry name" value="Protein kinase-like (PK-like)"/>
    <property type="match status" value="1"/>
</dbReference>
<keyword evidence="18" id="KW-1185">Reference proteome</keyword>
<dbReference type="FunFam" id="3.30.200.20:FF:000375">
    <property type="entry name" value="Cell division related protein kinase 2"/>
    <property type="match status" value="1"/>
</dbReference>
<dbReference type="FunFam" id="1.10.510.10:FF:000706">
    <property type="entry name" value="Cyclin-dependent kinase 1"/>
    <property type="match status" value="1"/>
</dbReference>
<dbReference type="GO" id="GO:0010389">
    <property type="term" value="P:regulation of G2/M transition of mitotic cell cycle"/>
    <property type="evidence" value="ECO:0007669"/>
    <property type="project" value="TreeGrafter"/>
</dbReference>
<dbReference type="SMART" id="SM00220">
    <property type="entry name" value="S_TKc"/>
    <property type="match status" value="1"/>
</dbReference>
<dbReference type="STRING" id="857967.G0QT94"/>
<comment type="catalytic activity">
    <reaction evidence="13">
        <text>L-seryl-[protein] + ATP = O-phospho-L-seryl-[protein] + ADP + H(+)</text>
        <dbReference type="Rhea" id="RHEA:17989"/>
        <dbReference type="Rhea" id="RHEA-COMP:9863"/>
        <dbReference type="Rhea" id="RHEA-COMP:11604"/>
        <dbReference type="ChEBI" id="CHEBI:15378"/>
        <dbReference type="ChEBI" id="CHEBI:29999"/>
        <dbReference type="ChEBI" id="CHEBI:30616"/>
        <dbReference type="ChEBI" id="CHEBI:83421"/>
        <dbReference type="ChEBI" id="CHEBI:456216"/>
        <dbReference type="EC" id="2.7.11.22"/>
    </reaction>
</comment>
<evidence type="ECO:0000256" key="15">
    <source>
        <dbReference type="RuleBase" id="RU000304"/>
    </source>
</evidence>
<dbReference type="InParanoid" id="G0QT94"/>
<dbReference type="GO" id="GO:0030332">
    <property type="term" value="F:cyclin binding"/>
    <property type="evidence" value="ECO:0007669"/>
    <property type="project" value="TreeGrafter"/>
</dbReference>
<dbReference type="RefSeq" id="XP_004035053.1">
    <property type="nucleotide sequence ID" value="XM_004035005.1"/>
</dbReference>
<proteinExistence type="inferred from homology"/>
<name>G0QT94_ICHMU</name>
<evidence type="ECO:0000256" key="6">
    <source>
        <dbReference type="ARBA" id="ARBA00022777"/>
    </source>
</evidence>
<dbReference type="InterPro" id="IPR017441">
    <property type="entry name" value="Protein_kinase_ATP_BS"/>
</dbReference>
<dbReference type="FunCoup" id="G0QT94">
    <property type="interactions" value="297"/>
</dbReference>
<evidence type="ECO:0000256" key="12">
    <source>
        <dbReference type="ARBA" id="ARBA00047811"/>
    </source>
</evidence>
<dbReference type="CDD" id="cd07835">
    <property type="entry name" value="STKc_CDK1_CdkB_like"/>
    <property type="match status" value="1"/>
</dbReference>
<dbReference type="PANTHER" id="PTHR24056">
    <property type="entry name" value="CELL DIVISION PROTEIN KINASE"/>
    <property type="match status" value="1"/>
</dbReference>
<evidence type="ECO:0000256" key="9">
    <source>
        <dbReference type="ARBA" id="ARBA00039612"/>
    </source>
</evidence>
<keyword evidence="7 14" id="KW-0067">ATP-binding</keyword>
<dbReference type="GO" id="GO:0005524">
    <property type="term" value="F:ATP binding"/>
    <property type="evidence" value="ECO:0007669"/>
    <property type="project" value="UniProtKB-UniRule"/>
</dbReference>
<dbReference type="OMA" id="WSLACIY"/>
<gene>
    <name evidence="17" type="ORF">IMG5_107000</name>
</gene>
<dbReference type="GO" id="GO:0004693">
    <property type="term" value="F:cyclin-dependent protein serine/threonine kinase activity"/>
    <property type="evidence" value="ECO:0007669"/>
    <property type="project" value="UniProtKB-EC"/>
</dbReference>
<accession>G0QT94</accession>